<dbReference type="AlphaFoldDB" id="A0A0B6YWR1"/>
<gene>
    <name evidence="2" type="primary">ORF39815</name>
</gene>
<dbReference type="EMBL" id="HACG01013717">
    <property type="protein sequence ID" value="CEK60582.1"/>
    <property type="molecule type" value="Transcribed_RNA"/>
</dbReference>
<feature type="compositionally biased region" description="Polar residues" evidence="1">
    <location>
        <begin position="74"/>
        <end position="85"/>
    </location>
</feature>
<evidence type="ECO:0000313" key="2">
    <source>
        <dbReference type="EMBL" id="CEK60582.1"/>
    </source>
</evidence>
<protein>
    <submittedName>
        <fullName evidence="2">Uncharacterized protein</fullName>
    </submittedName>
</protein>
<feature type="non-terminal residue" evidence="2">
    <location>
        <position position="1"/>
    </location>
</feature>
<feature type="compositionally biased region" description="Low complexity" evidence="1">
    <location>
        <begin position="56"/>
        <end position="71"/>
    </location>
</feature>
<feature type="region of interest" description="Disordered" evidence="1">
    <location>
        <begin position="40"/>
        <end position="108"/>
    </location>
</feature>
<feature type="compositionally biased region" description="Pro residues" evidence="1">
    <location>
        <begin position="42"/>
        <end position="55"/>
    </location>
</feature>
<sequence>VDHSMASTFQTSYLTRTDTVQHIPLNLWVSTWPSLPVSHTFPAPPSSSFPPPSLPQPLASSSLPSHNLNHSISEHNSSAVNSQTISSESESSSDSDTDDSPEKVLAHC</sequence>
<organism evidence="2">
    <name type="scientific">Arion vulgaris</name>
    <dbReference type="NCBI Taxonomy" id="1028688"/>
    <lineage>
        <taxon>Eukaryota</taxon>
        <taxon>Metazoa</taxon>
        <taxon>Spiralia</taxon>
        <taxon>Lophotrochozoa</taxon>
        <taxon>Mollusca</taxon>
        <taxon>Gastropoda</taxon>
        <taxon>Heterobranchia</taxon>
        <taxon>Euthyneura</taxon>
        <taxon>Panpulmonata</taxon>
        <taxon>Eupulmonata</taxon>
        <taxon>Stylommatophora</taxon>
        <taxon>Helicina</taxon>
        <taxon>Arionoidea</taxon>
        <taxon>Arionidae</taxon>
        <taxon>Arion</taxon>
    </lineage>
</organism>
<accession>A0A0B6YWR1</accession>
<reference evidence="2" key="1">
    <citation type="submission" date="2014-12" db="EMBL/GenBank/DDBJ databases">
        <title>Insight into the proteome of Arion vulgaris.</title>
        <authorList>
            <person name="Aradska J."/>
            <person name="Bulat T."/>
            <person name="Smidak R."/>
            <person name="Sarate P."/>
            <person name="Gangsoo J."/>
            <person name="Sialana F."/>
            <person name="Bilban M."/>
            <person name="Lubec G."/>
        </authorList>
    </citation>
    <scope>NUCLEOTIDE SEQUENCE</scope>
    <source>
        <tissue evidence="2">Skin</tissue>
    </source>
</reference>
<proteinExistence type="predicted"/>
<name>A0A0B6YWR1_9EUPU</name>
<evidence type="ECO:0000256" key="1">
    <source>
        <dbReference type="SAM" id="MobiDB-lite"/>
    </source>
</evidence>